<reference evidence="3" key="1">
    <citation type="journal article" date="2020" name="Mol. Plant Microbe">
        <title>Rhizobial microsymbionts of the narrowly endemic Oxytropis species growing in Kamchatka are characterized by significant genetic diversity and possess a set of genes that are associated with T3SS and T6SS secretion systems and can affect the development of symbiosis.</title>
        <authorList>
            <person name="Safronova V."/>
            <person name="Guro P."/>
            <person name="Sazanova A."/>
            <person name="Kuznetsova I."/>
            <person name="Belimov A."/>
            <person name="Yakubov V."/>
            <person name="Chirak E."/>
            <person name="Afonin A."/>
            <person name="Gogolev Y."/>
            <person name="Andronov E."/>
            <person name="Tikhonovich I."/>
        </authorList>
    </citation>
    <scope>NUCLEOTIDE SEQUENCE [LARGE SCALE GENOMIC DNA]</scope>
    <source>
        <strain evidence="3">583</strain>
    </source>
</reference>
<gene>
    <name evidence="2" type="ORF">HB778_19140</name>
</gene>
<name>A0A7G6SVE5_9HYPH</name>
<dbReference type="InterPro" id="IPR009057">
    <property type="entry name" value="Homeodomain-like_sf"/>
</dbReference>
<proteinExistence type="predicted"/>
<evidence type="ECO:0000313" key="3">
    <source>
        <dbReference type="Proteomes" id="UP000515465"/>
    </source>
</evidence>
<dbReference type="Proteomes" id="UP000515465">
    <property type="component" value="Chromosome"/>
</dbReference>
<feature type="domain" description="Insertion element IS150 protein InsJ-like helix-turn-helix" evidence="1">
    <location>
        <begin position="8"/>
        <end position="51"/>
    </location>
</feature>
<protein>
    <submittedName>
        <fullName evidence="2">Helix-turn-helix domain-containing protein</fullName>
    </submittedName>
</protein>
<dbReference type="SUPFAM" id="SSF46689">
    <property type="entry name" value="Homeodomain-like"/>
    <property type="match status" value="1"/>
</dbReference>
<dbReference type="InterPro" id="IPR055247">
    <property type="entry name" value="InsJ-like_HTH"/>
</dbReference>
<dbReference type="EMBL" id="CP050296">
    <property type="protein sequence ID" value="QND58477.1"/>
    <property type="molecule type" value="Genomic_DNA"/>
</dbReference>
<dbReference type="Pfam" id="PF13518">
    <property type="entry name" value="HTH_28"/>
    <property type="match status" value="1"/>
</dbReference>
<accession>A0A7G6SVE5</accession>
<sequence length="216" mass="25378">MQKFRDVLSRWNGGDLSMLEAGELLGMSERQFRRYRDRYEEAGEAGLLDRRLGKLSTRRVPAEAIEEMLELYRHRYLGWNVKHFHEHLLRDHNFSWGYTFIKTQLHAAGLVERAKRRGAHRRKRERKPCEGMMLHQDGSRHAWLDSQPMLDLIVTMDDATSTIYSAFLIGRKARRRAFRDFWRPLSPRDCRQASTPIVAAIISSRSRPARRSTRAG</sequence>
<organism evidence="2 3">
    <name type="scientific">Mesorhizobium huakuii</name>
    <dbReference type="NCBI Taxonomy" id="28104"/>
    <lineage>
        <taxon>Bacteria</taxon>
        <taxon>Pseudomonadati</taxon>
        <taxon>Pseudomonadota</taxon>
        <taxon>Alphaproteobacteria</taxon>
        <taxon>Hyphomicrobiales</taxon>
        <taxon>Phyllobacteriaceae</taxon>
        <taxon>Mesorhizobium</taxon>
    </lineage>
</organism>
<dbReference type="AlphaFoldDB" id="A0A7G6SVE5"/>
<evidence type="ECO:0000259" key="1">
    <source>
        <dbReference type="Pfam" id="PF13518"/>
    </source>
</evidence>
<dbReference type="RefSeq" id="WP_183456056.1">
    <property type="nucleotide sequence ID" value="NZ_CP050296.1"/>
</dbReference>
<evidence type="ECO:0000313" key="2">
    <source>
        <dbReference type="EMBL" id="QND58477.1"/>
    </source>
</evidence>